<dbReference type="AlphaFoldDB" id="A0A402CQT0"/>
<reference evidence="4 5" key="1">
    <citation type="journal article" date="2019" name="Int. J. Syst. Evol. Microbiol.">
        <title>Capsulimonas corticalis gen. nov., sp. nov., an aerobic capsulated bacterium, of a novel bacterial order, Capsulimonadales ord. nov., of the class Armatimonadia of the phylum Armatimonadetes.</title>
        <authorList>
            <person name="Li J."/>
            <person name="Kudo C."/>
            <person name="Tonouchi A."/>
        </authorList>
    </citation>
    <scope>NUCLEOTIDE SEQUENCE [LARGE SCALE GENOMIC DNA]</scope>
    <source>
        <strain evidence="4 5">AX-7</strain>
    </source>
</reference>
<keyword evidence="5" id="KW-1185">Reference proteome</keyword>
<organism evidence="4 5">
    <name type="scientific">Capsulimonas corticalis</name>
    <dbReference type="NCBI Taxonomy" id="2219043"/>
    <lineage>
        <taxon>Bacteria</taxon>
        <taxon>Bacillati</taxon>
        <taxon>Armatimonadota</taxon>
        <taxon>Armatimonadia</taxon>
        <taxon>Capsulimonadales</taxon>
        <taxon>Capsulimonadaceae</taxon>
        <taxon>Capsulimonas</taxon>
    </lineage>
</organism>
<dbReference type="InterPro" id="IPR029411">
    <property type="entry name" value="RG-lyase_III"/>
</dbReference>
<dbReference type="GO" id="GO:0006013">
    <property type="term" value="P:mannose metabolic process"/>
    <property type="evidence" value="ECO:0007669"/>
    <property type="project" value="InterPro"/>
</dbReference>
<dbReference type="CDD" id="cd10791">
    <property type="entry name" value="GH38N_AMII_like_1"/>
    <property type="match status" value="1"/>
</dbReference>
<sequence>MKRSYFSWGVAVFAAAALCAAPVRAADSPGHLLWEIGQADGDDRELALAPGDYARYGQDGLYTVGASDAHKDWPYVLPGPDDRWAGGTSHRASVVFGVAGSVATGECRLALHFVDAHSGQPPALKITVNGESWIKSTEPGSGDGALEGSPELGRKFDIVLDFPASLLRPGANTIQIESVRGSWAVWDALTLSGPASVTIAPAPVVTRLIAAHWAPDILRRDKAGLRQILTLSTINNGAPRAVDLKVDSEPIRAITVPHGQANIDFSFPETDRAVTDTIQLLADGAPLGEALRAARTPSRRYTIYILPHSHTDIGYTDVQADALAKHQRYLEEGMALAASTAKLPPDARFKWNIETLYEIDDWLKTASPKQIDTFLQTARTGGLGLDALYANELTGLCRPEELVSYLACSNRLRQKYHLTIDSAMISDVPGYTGSLASIMAQSGVKYFSWGPNSGDHTGYAHRWDNEAFYWSGPSGKDKVLVWQSPAPYNPPGFEDNDASVKRFMGSYRQRFPNSPWDMVYIRYTTGDNAGADPRLSGFVESWNKRYAYPHLVISTTSHMFHDFEAKYGSTLKTVRGDYTGYWEDGAASTARALAINRRAAEELAQNEILWSMLDPSHYPHGRFADAWRDILLFDEHTWGAYSSFSDPNSHFVKAQWATKQQFALDGARQAQALRRDAVKSIAAGASETFAVFNTGSWKRRDLVILSAARSRAGDVVKNERGVAVPSQRLSDGSLAFIAADIPAMSSRKFTVSPGVSTTQGSAAAGSATLSAGKLALTFDMTSGAISSLKMAGGAELVDAENKTCRGLNDYLYVLGGDNAKAQYASGARITVLDRGPLVASVRIDSEAPGGKSLSRVVQVVDGLDEIRIADTLDKQAVYPDEEAVHIGFSFHVPGSTVHMDMPFSVVRPDIDQTLNANKNVYPISRWVDVSNDTLGVTCAAPDTPLMQIGKITLPREAWGDWLKTSQPGSAIYWNVMNNYWRTNYKASQEGLVTFRYALKPHGKYDQVAAQQFGVAQSQPLIVAEVAPSQPDAHLGLTLSSSAVLVTSCRPAEEGRGWIVRLFNGADRSQRVTVGWRGAKSPRIWKTDLWGQGGKPIASAIALSPLEIVTLRITP</sequence>
<dbReference type="Gene3D" id="2.70.98.30">
    <property type="entry name" value="Golgi alpha-mannosidase II, domain 4"/>
    <property type="match status" value="1"/>
</dbReference>
<evidence type="ECO:0000259" key="1">
    <source>
        <dbReference type="Pfam" id="PF01074"/>
    </source>
</evidence>
<dbReference type="GO" id="GO:0009313">
    <property type="term" value="P:oligosaccharide catabolic process"/>
    <property type="evidence" value="ECO:0007669"/>
    <property type="project" value="TreeGrafter"/>
</dbReference>
<protein>
    <submittedName>
        <fullName evidence="4">Uncharacterized protein</fullName>
    </submittedName>
</protein>
<dbReference type="Pfam" id="PF14683">
    <property type="entry name" value="CBM-like"/>
    <property type="match status" value="1"/>
</dbReference>
<dbReference type="Proteomes" id="UP000287394">
    <property type="component" value="Chromosome"/>
</dbReference>
<accession>A0A402CQT0</accession>
<dbReference type="SUPFAM" id="SSF74650">
    <property type="entry name" value="Galactose mutarotase-like"/>
    <property type="match status" value="1"/>
</dbReference>
<dbReference type="PANTHER" id="PTHR46017:SF1">
    <property type="entry name" value="ALPHA-MANNOSIDASE 2C1"/>
    <property type="match status" value="1"/>
</dbReference>
<dbReference type="RefSeq" id="WP_119319768.1">
    <property type="nucleotide sequence ID" value="NZ_AP025739.1"/>
</dbReference>
<dbReference type="InterPro" id="IPR041147">
    <property type="entry name" value="GH38_C"/>
</dbReference>
<dbReference type="OrthoDB" id="237949at2"/>
<dbReference type="InterPro" id="IPR011013">
    <property type="entry name" value="Gal_mutarotase_sf_dom"/>
</dbReference>
<dbReference type="GO" id="GO:0004559">
    <property type="term" value="F:alpha-mannosidase activity"/>
    <property type="evidence" value="ECO:0007669"/>
    <property type="project" value="InterPro"/>
</dbReference>
<feature type="domain" description="Rhamnogalacturonan lyase" evidence="2">
    <location>
        <begin position="33"/>
        <end position="191"/>
    </location>
</feature>
<dbReference type="InterPro" id="IPR008979">
    <property type="entry name" value="Galactose-bd-like_sf"/>
</dbReference>
<feature type="domain" description="Glycosyl hydrolases family 38 C-terminal" evidence="3">
    <location>
        <begin position="1043"/>
        <end position="1110"/>
    </location>
</feature>
<dbReference type="SUPFAM" id="SSF88713">
    <property type="entry name" value="Glycoside hydrolase/deacetylase"/>
    <property type="match status" value="1"/>
</dbReference>
<dbReference type="InterPro" id="IPR011330">
    <property type="entry name" value="Glyco_hydro/deAcase_b/a-brl"/>
</dbReference>
<evidence type="ECO:0000259" key="2">
    <source>
        <dbReference type="Pfam" id="PF14683"/>
    </source>
</evidence>
<dbReference type="EMBL" id="AP025739">
    <property type="protein sequence ID" value="BDI34401.1"/>
    <property type="molecule type" value="Genomic_DNA"/>
</dbReference>
<dbReference type="Pfam" id="PF01074">
    <property type="entry name" value="Glyco_hydro_38N"/>
    <property type="match status" value="1"/>
</dbReference>
<proteinExistence type="predicted"/>
<name>A0A402CQT0_9BACT</name>
<dbReference type="SUPFAM" id="SSF49785">
    <property type="entry name" value="Galactose-binding domain-like"/>
    <property type="match status" value="1"/>
</dbReference>
<dbReference type="InterPro" id="IPR000602">
    <property type="entry name" value="Glyco_hydro_38_N"/>
</dbReference>
<evidence type="ECO:0000313" key="5">
    <source>
        <dbReference type="Proteomes" id="UP000287394"/>
    </source>
</evidence>
<dbReference type="KEGG" id="ccot:CCAX7_64520"/>
<dbReference type="Gene3D" id="3.20.110.10">
    <property type="entry name" value="Glycoside hydrolase 38, N terminal domain"/>
    <property type="match status" value="1"/>
</dbReference>
<feature type="domain" description="Glycoside hydrolase family 38 N-terminal" evidence="1">
    <location>
        <begin position="302"/>
        <end position="565"/>
    </location>
</feature>
<evidence type="ECO:0000259" key="3">
    <source>
        <dbReference type="Pfam" id="PF17677"/>
    </source>
</evidence>
<dbReference type="GO" id="GO:0030246">
    <property type="term" value="F:carbohydrate binding"/>
    <property type="evidence" value="ECO:0007669"/>
    <property type="project" value="InterPro"/>
</dbReference>
<evidence type="ECO:0000313" key="4">
    <source>
        <dbReference type="EMBL" id="BDI34401.1"/>
    </source>
</evidence>
<gene>
    <name evidence="4" type="ORF">CCAX7_64520</name>
</gene>
<dbReference type="PANTHER" id="PTHR46017">
    <property type="entry name" value="ALPHA-MANNOSIDASE 2C1"/>
    <property type="match status" value="1"/>
</dbReference>
<dbReference type="InterPro" id="IPR027291">
    <property type="entry name" value="Glyco_hydro_38_N_sf"/>
</dbReference>
<dbReference type="Pfam" id="PF17677">
    <property type="entry name" value="Glyco_hydro38C2"/>
    <property type="match status" value="1"/>
</dbReference>